<evidence type="ECO:0000256" key="5">
    <source>
        <dbReference type="ARBA" id="ARBA00023002"/>
    </source>
</evidence>
<keyword evidence="6" id="KW-0408">Iron</keyword>
<dbReference type="GO" id="GO:0005506">
    <property type="term" value="F:iron ion binding"/>
    <property type="evidence" value="ECO:0007669"/>
    <property type="project" value="InterPro"/>
</dbReference>
<dbReference type="Gene3D" id="2.60.120.620">
    <property type="entry name" value="q2cbj1_9rhob like domain"/>
    <property type="match status" value="1"/>
</dbReference>
<dbReference type="OrthoDB" id="269774at2"/>
<dbReference type="EMBL" id="PUHZ01000023">
    <property type="protein sequence ID" value="PQO43531.1"/>
    <property type="molecule type" value="Genomic_DNA"/>
</dbReference>
<evidence type="ECO:0000256" key="4">
    <source>
        <dbReference type="ARBA" id="ARBA00022964"/>
    </source>
</evidence>
<dbReference type="SMART" id="SM00702">
    <property type="entry name" value="P4Hc"/>
    <property type="match status" value="1"/>
</dbReference>
<dbReference type="InterPro" id="IPR044862">
    <property type="entry name" value="Pro_4_hyd_alph_FE2OG_OXY"/>
</dbReference>
<dbReference type="Proteomes" id="UP000237819">
    <property type="component" value="Unassembled WGS sequence"/>
</dbReference>
<dbReference type="PANTHER" id="PTHR10869">
    <property type="entry name" value="PROLYL 4-HYDROXYLASE ALPHA SUBUNIT"/>
    <property type="match status" value="1"/>
</dbReference>
<dbReference type="InterPro" id="IPR006620">
    <property type="entry name" value="Pro_4_hyd_alph"/>
</dbReference>
<reference evidence="8 9" key="1">
    <citation type="submission" date="2018-02" db="EMBL/GenBank/DDBJ databases">
        <title>Comparative genomes isolates from brazilian mangrove.</title>
        <authorList>
            <person name="Araujo J.E."/>
            <person name="Taketani R.G."/>
            <person name="Silva M.C.P."/>
            <person name="Loureco M.V."/>
            <person name="Andreote F.D."/>
        </authorList>
    </citation>
    <scope>NUCLEOTIDE SEQUENCE [LARGE SCALE GENOMIC DNA]</scope>
    <source>
        <strain evidence="8 9">Nap-Phe MGV</strain>
    </source>
</reference>
<keyword evidence="2" id="KW-0479">Metal-binding</keyword>
<proteinExistence type="predicted"/>
<dbReference type="GO" id="GO:0031418">
    <property type="term" value="F:L-ascorbic acid binding"/>
    <property type="evidence" value="ECO:0007669"/>
    <property type="project" value="UniProtKB-KW"/>
</dbReference>
<evidence type="ECO:0000313" key="8">
    <source>
        <dbReference type="EMBL" id="PQO43531.1"/>
    </source>
</evidence>
<name>A0A2S8GGX8_9BACT</name>
<evidence type="ECO:0000259" key="7">
    <source>
        <dbReference type="PROSITE" id="PS51471"/>
    </source>
</evidence>
<protein>
    <recommendedName>
        <fullName evidence="7">Fe2OG dioxygenase domain-containing protein</fullName>
    </recommendedName>
</protein>
<keyword evidence="3" id="KW-0847">Vitamin C</keyword>
<feature type="domain" description="Fe2OG dioxygenase" evidence="7">
    <location>
        <begin position="88"/>
        <end position="191"/>
    </location>
</feature>
<evidence type="ECO:0000256" key="1">
    <source>
        <dbReference type="ARBA" id="ARBA00001961"/>
    </source>
</evidence>
<accession>A0A2S8GGX8</accession>
<gene>
    <name evidence="8" type="ORF">C5Y93_23045</name>
</gene>
<evidence type="ECO:0000256" key="2">
    <source>
        <dbReference type="ARBA" id="ARBA00022723"/>
    </source>
</evidence>
<keyword evidence="4" id="KW-0223">Dioxygenase</keyword>
<evidence type="ECO:0000256" key="3">
    <source>
        <dbReference type="ARBA" id="ARBA00022896"/>
    </source>
</evidence>
<dbReference type="InterPro" id="IPR045054">
    <property type="entry name" value="P4HA-like"/>
</dbReference>
<comment type="caution">
    <text evidence="8">The sequence shown here is derived from an EMBL/GenBank/DDBJ whole genome shotgun (WGS) entry which is preliminary data.</text>
</comment>
<dbReference type="AlphaFoldDB" id="A0A2S8GGX8"/>
<evidence type="ECO:0000313" key="9">
    <source>
        <dbReference type="Proteomes" id="UP000237819"/>
    </source>
</evidence>
<evidence type="ECO:0000256" key="6">
    <source>
        <dbReference type="ARBA" id="ARBA00023004"/>
    </source>
</evidence>
<sequence length="197" mass="22812">MPELQWVSEDVFLVREFLSPHECAHWIATAEAIGFEAASISTRSGPEMRPDIRNNRRVIYDAPELAEALWPRLRQFVPLRRGEWHAVGLNERFRFYKYEVGQQFEWHHDGLFKRENGERNFFTLLLYLNQDDVGGETSFAEHSAVPQLPGGQVRPETGMALLFRRQMLHKGETVASGCKYVLRSDVMYQVSGVEENL</sequence>
<dbReference type="PROSITE" id="PS51471">
    <property type="entry name" value="FE2OG_OXY"/>
    <property type="match status" value="1"/>
</dbReference>
<keyword evidence="5" id="KW-0560">Oxidoreductase</keyword>
<dbReference type="GO" id="GO:0004656">
    <property type="term" value="F:procollagen-proline 4-dioxygenase activity"/>
    <property type="evidence" value="ECO:0007669"/>
    <property type="project" value="TreeGrafter"/>
</dbReference>
<dbReference type="InterPro" id="IPR005123">
    <property type="entry name" value="Oxoglu/Fe-dep_dioxygenase_dom"/>
</dbReference>
<comment type="cofactor">
    <cofactor evidence="1">
        <name>L-ascorbate</name>
        <dbReference type="ChEBI" id="CHEBI:38290"/>
    </cofactor>
</comment>
<dbReference type="RefSeq" id="WP_105337817.1">
    <property type="nucleotide sequence ID" value="NZ_PUHZ01000023.1"/>
</dbReference>
<dbReference type="Pfam" id="PF13640">
    <property type="entry name" value="2OG-FeII_Oxy_3"/>
    <property type="match status" value="1"/>
</dbReference>
<organism evidence="8 9">
    <name type="scientific">Blastopirellula marina</name>
    <dbReference type="NCBI Taxonomy" id="124"/>
    <lineage>
        <taxon>Bacteria</taxon>
        <taxon>Pseudomonadati</taxon>
        <taxon>Planctomycetota</taxon>
        <taxon>Planctomycetia</taxon>
        <taxon>Pirellulales</taxon>
        <taxon>Pirellulaceae</taxon>
        <taxon>Blastopirellula</taxon>
    </lineage>
</organism>
<dbReference type="PANTHER" id="PTHR10869:SF236">
    <property type="entry name" value="PROLYL 4-HYDROXYLASE ALPHA SUBUNIT DOMAIN-CONTAINING PROTEIN"/>
    <property type="match status" value="1"/>
</dbReference>